<organism evidence="1">
    <name type="scientific">Sesamum radiatum</name>
    <name type="common">Black benniseed</name>
    <dbReference type="NCBI Taxonomy" id="300843"/>
    <lineage>
        <taxon>Eukaryota</taxon>
        <taxon>Viridiplantae</taxon>
        <taxon>Streptophyta</taxon>
        <taxon>Embryophyta</taxon>
        <taxon>Tracheophyta</taxon>
        <taxon>Spermatophyta</taxon>
        <taxon>Magnoliopsida</taxon>
        <taxon>eudicotyledons</taxon>
        <taxon>Gunneridae</taxon>
        <taxon>Pentapetalae</taxon>
        <taxon>asterids</taxon>
        <taxon>lamiids</taxon>
        <taxon>Lamiales</taxon>
        <taxon>Pedaliaceae</taxon>
        <taxon>Sesamum</taxon>
    </lineage>
</organism>
<name>A0AAW2JUT8_SESRA</name>
<evidence type="ECO:0000313" key="1">
    <source>
        <dbReference type="EMBL" id="KAL0297266.1"/>
    </source>
</evidence>
<proteinExistence type="predicted"/>
<reference evidence="1" key="1">
    <citation type="submission" date="2020-06" db="EMBL/GenBank/DDBJ databases">
        <authorList>
            <person name="Li T."/>
            <person name="Hu X."/>
            <person name="Zhang T."/>
            <person name="Song X."/>
            <person name="Zhang H."/>
            <person name="Dai N."/>
            <person name="Sheng W."/>
            <person name="Hou X."/>
            <person name="Wei L."/>
        </authorList>
    </citation>
    <scope>NUCLEOTIDE SEQUENCE</scope>
    <source>
        <strain evidence="1">G02</strain>
        <tissue evidence="1">Leaf</tissue>
    </source>
</reference>
<sequence>MKEINSKNNSDLRRVRDNWGKNFPSAGLNSGGYGAVPGPEFYNTHIHWWVGSSDLHCSVHPGSQDDDP</sequence>
<gene>
    <name evidence="1" type="ORF">Sradi_6778700</name>
</gene>
<comment type="caution">
    <text evidence="1">The sequence shown here is derived from an EMBL/GenBank/DDBJ whole genome shotgun (WGS) entry which is preliminary data.</text>
</comment>
<reference evidence="1" key="2">
    <citation type="journal article" date="2024" name="Plant">
        <title>Genomic evolution and insights into agronomic trait innovations of Sesamum species.</title>
        <authorList>
            <person name="Miao H."/>
            <person name="Wang L."/>
            <person name="Qu L."/>
            <person name="Liu H."/>
            <person name="Sun Y."/>
            <person name="Le M."/>
            <person name="Wang Q."/>
            <person name="Wei S."/>
            <person name="Zheng Y."/>
            <person name="Lin W."/>
            <person name="Duan Y."/>
            <person name="Cao H."/>
            <person name="Xiong S."/>
            <person name="Wang X."/>
            <person name="Wei L."/>
            <person name="Li C."/>
            <person name="Ma Q."/>
            <person name="Ju M."/>
            <person name="Zhao R."/>
            <person name="Li G."/>
            <person name="Mu C."/>
            <person name="Tian Q."/>
            <person name="Mei H."/>
            <person name="Zhang T."/>
            <person name="Gao T."/>
            <person name="Zhang H."/>
        </authorList>
    </citation>
    <scope>NUCLEOTIDE SEQUENCE</scope>
    <source>
        <strain evidence="1">G02</strain>
    </source>
</reference>
<dbReference type="EMBL" id="JACGWJ010000032">
    <property type="protein sequence ID" value="KAL0297266.1"/>
    <property type="molecule type" value="Genomic_DNA"/>
</dbReference>
<accession>A0AAW2JUT8</accession>
<dbReference type="AlphaFoldDB" id="A0AAW2JUT8"/>
<protein>
    <submittedName>
        <fullName evidence="1">Uncharacterized protein</fullName>
    </submittedName>
</protein>